<dbReference type="PANTHER" id="PTHR22605">
    <property type="entry name" value="RZ-TYPE DOMAIN-CONTAINING PROTEIN"/>
    <property type="match status" value="1"/>
</dbReference>
<dbReference type="GO" id="GO:0002376">
    <property type="term" value="P:immune system process"/>
    <property type="evidence" value="ECO:0007669"/>
    <property type="project" value="UniProtKB-KW"/>
</dbReference>
<proteinExistence type="predicted"/>
<dbReference type="Proteomes" id="UP000244855">
    <property type="component" value="Unassembled WGS sequence"/>
</dbReference>
<dbReference type="GO" id="GO:0016887">
    <property type="term" value="F:ATP hydrolysis activity"/>
    <property type="evidence" value="ECO:0007669"/>
    <property type="project" value="InterPro"/>
</dbReference>
<evidence type="ECO:0000256" key="5">
    <source>
        <dbReference type="ARBA" id="ARBA00022833"/>
    </source>
</evidence>
<dbReference type="InterPro" id="IPR031248">
    <property type="entry name" value="RNF213"/>
</dbReference>
<dbReference type="GO" id="GO:0008270">
    <property type="term" value="F:zinc ion binding"/>
    <property type="evidence" value="ECO:0007669"/>
    <property type="project" value="UniProtKB-KW"/>
</dbReference>
<dbReference type="PANTHER" id="PTHR22605:SF16">
    <property type="entry name" value="E3 UBIQUITIN-PROTEIN LIGASE RNF213"/>
    <property type="match status" value="1"/>
</dbReference>
<evidence type="ECO:0000313" key="8">
    <source>
        <dbReference type="EMBL" id="PVH90683.1"/>
    </source>
</evidence>
<dbReference type="EMBL" id="KZ806155">
    <property type="protein sequence ID" value="PVH90683.1"/>
    <property type="molecule type" value="Genomic_DNA"/>
</dbReference>
<dbReference type="PROSITE" id="PS51981">
    <property type="entry name" value="ZF_RZ"/>
    <property type="match status" value="1"/>
</dbReference>
<keyword evidence="2" id="KW-0963">Cytoplasm</keyword>
<evidence type="ECO:0000256" key="1">
    <source>
        <dbReference type="ARBA" id="ARBA00004496"/>
    </source>
</evidence>
<reference evidence="8 9" key="1">
    <citation type="journal article" date="2018" name="Sci. Rep.">
        <title>Comparative genomics provides insights into the lifestyle and reveals functional heterogeneity of dark septate endophytic fungi.</title>
        <authorList>
            <person name="Knapp D.G."/>
            <person name="Nemeth J.B."/>
            <person name="Barry K."/>
            <person name="Hainaut M."/>
            <person name="Henrissat B."/>
            <person name="Johnson J."/>
            <person name="Kuo A."/>
            <person name="Lim J.H.P."/>
            <person name="Lipzen A."/>
            <person name="Nolan M."/>
            <person name="Ohm R.A."/>
            <person name="Tamas L."/>
            <person name="Grigoriev I.V."/>
            <person name="Spatafora J.W."/>
            <person name="Nagy L.G."/>
            <person name="Kovacs G.M."/>
        </authorList>
    </citation>
    <scope>NUCLEOTIDE SEQUENCE [LARGE SCALE GENOMIC DNA]</scope>
    <source>
        <strain evidence="8 9">DSE2036</strain>
    </source>
</reference>
<evidence type="ECO:0000256" key="6">
    <source>
        <dbReference type="ARBA" id="ARBA00022859"/>
    </source>
</evidence>
<gene>
    <name evidence="8" type="ORF">DM02DRAFT_710328</name>
</gene>
<feature type="non-terminal residue" evidence="8">
    <location>
        <position position="1"/>
    </location>
</feature>
<dbReference type="GO" id="GO:0005737">
    <property type="term" value="C:cytoplasm"/>
    <property type="evidence" value="ECO:0007669"/>
    <property type="project" value="UniProtKB-SubCell"/>
</dbReference>
<accession>A0A2V1CZN5</accession>
<evidence type="ECO:0000256" key="4">
    <source>
        <dbReference type="ARBA" id="ARBA00022771"/>
    </source>
</evidence>
<dbReference type="GO" id="GO:0004842">
    <property type="term" value="F:ubiquitin-protein transferase activity"/>
    <property type="evidence" value="ECO:0007669"/>
    <property type="project" value="InterPro"/>
</dbReference>
<dbReference type="Pfam" id="PF20173">
    <property type="entry name" value="ZnF_RZ-type"/>
    <property type="match status" value="1"/>
</dbReference>
<evidence type="ECO:0000313" key="9">
    <source>
        <dbReference type="Proteomes" id="UP000244855"/>
    </source>
</evidence>
<keyword evidence="6" id="KW-0391">Immunity</keyword>
<dbReference type="InterPro" id="IPR046439">
    <property type="entry name" value="ZF_RZ_dom"/>
</dbReference>
<protein>
    <recommendedName>
        <fullName evidence="7">RZ-type domain-containing protein</fullName>
    </recommendedName>
</protein>
<feature type="domain" description="RZ-type" evidence="7">
    <location>
        <begin position="173"/>
        <end position="247"/>
    </location>
</feature>
<dbReference type="OrthoDB" id="2423195at2759"/>
<keyword evidence="9" id="KW-1185">Reference proteome</keyword>
<organism evidence="8 9">
    <name type="scientific">Periconia macrospinosa</name>
    <dbReference type="NCBI Taxonomy" id="97972"/>
    <lineage>
        <taxon>Eukaryota</taxon>
        <taxon>Fungi</taxon>
        <taxon>Dikarya</taxon>
        <taxon>Ascomycota</taxon>
        <taxon>Pezizomycotina</taxon>
        <taxon>Dothideomycetes</taxon>
        <taxon>Pleosporomycetidae</taxon>
        <taxon>Pleosporales</taxon>
        <taxon>Massarineae</taxon>
        <taxon>Periconiaceae</taxon>
        <taxon>Periconia</taxon>
    </lineage>
</organism>
<dbReference type="STRING" id="97972.A0A2V1CZN5"/>
<name>A0A2V1CZN5_9PLEO</name>
<keyword evidence="3" id="KW-0479">Metal-binding</keyword>
<evidence type="ECO:0000256" key="3">
    <source>
        <dbReference type="ARBA" id="ARBA00022723"/>
    </source>
</evidence>
<comment type="subcellular location">
    <subcellularLocation>
        <location evidence="1">Cytoplasm</location>
    </subcellularLocation>
</comment>
<evidence type="ECO:0000256" key="2">
    <source>
        <dbReference type="ARBA" id="ARBA00022490"/>
    </source>
</evidence>
<keyword evidence="4" id="KW-0863">Zinc-finger</keyword>
<evidence type="ECO:0000259" key="7">
    <source>
        <dbReference type="PROSITE" id="PS51981"/>
    </source>
</evidence>
<sequence length="247" mass="27249">INKFIKSVAKTEQPFGRVNSMFASAVARQRNITASALANVSVFASAGPSLRILTQSIVITPSIHVSVRHCGEGASRIRCLSLIHSSRNAKFPQQEAEAWIYHALFSMLLLSNSQAQGQSIDQATEASTRLLAVESLEECESLFSRYPGTLAYLRDDAEKARRLVNGGTFYNIVTTEEKREVYRAMARQFSGTGHWYYCRNNHPFTVGECGMPVAEARCPQCEEPIGGHNHTPAQGVHGAEELVIEFT</sequence>
<keyword evidence="5" id="KW-0862">Zinc</keyword>
<dbReference type="AlphaFoldDB" id="A0A2V1CZN5"/>